<dbReference type="AlphaFoldDB" id="A0A4Y2QZ44"/>
<gene>
    <name evidence="2" type="ORF">AVEN_139665_1</name>
    <name evidence="1" type="ORF">AVEN_60762_1</name>
</gene>
<dbReference type="EMBL" id="BGPR01015218">
    <property type="protein sequence ID" value="GBN68460.1"/>
    <property type="molecule type" value="Genomic_DNA"/>
</dbReference>
<evidence type="ECO:0000313" key="1">
    <source>
        <dbReference type="EMBL" id="GBN68453.1"/>
    </source>
</evidence>
<proteinExistence type="predicted"/>
<name>A0A4Y2QZ44_ARAVE</name>
<keyword evidence="3" id="KW-1185">Reference proteome</keyword>
<evidence type="ECO:0000313" key="2">
    <source>
        <dbReference type="EMBL" id="GBN68460.1"/>
    </source>
</evidence>
<organism evidence="2 3">
    <name type="scientific">Araneus ventricosus</name>
    <name type="common">Orbweaver spider</name>
    <name type="synonym">Epeira ventricosa</name>
    <dbReference type="NCBI Taxonomy" id="182803"/>
    <lineage>
        <taxon>Eukaryota</taxon>
        <taxon>Metazoa</taxon>
        <taxon>Ecdysozoa</taxon>
        <taxon>Arthropoda</taxon>
        <taxon>Chelicerata</taxon>
        <taxon>Arachnida</taxon>
        <taxon>Araneae</taxon>
        <taxon>Araneomorphae</taxon>
        <taxon>Entelegynae</taxon>
        <taxon>Araneoidea</taxon>
        <taxon>Araneidae</taxon>
        <taxon>Araneus</taxon>
    </lineage>
</organism>
<dbReference type="OrthoDB" id="6434842at2759"/>
<accession>A0A4Y2QZ44</accession>
<comment type="caution">
    <text evidence="2">The sequence shown here is derived from an EMBL/GenBank/DDBJ whole genome shotgun (WGS) entry which is preliminary data.</text>
</comment>
<reference evidence="2 3" key="1">
    <citation type="journal article" date="2019" name="Sci. Rep.">
        <title>Orb-weaving spider Araneus ventricosus genome elucidates the spidroin gene catalogue.</title>
        <authorList>
            <person name="Kono N."/>
            <person name="Nakamura H."/>
            <person name="Ohtoshi R."/>
            <person name="Moran D.A.P."/>
            <person name="Shinohara A."/>
            <person name="Yoshida Y."/>
            <person name="Fujiwara M."/>
            <person name="Mori M."/>
            <person name="Tomita M."/>
            <person name="Arakawa K."/>
        </authorList>
    </citation>
    <scope>NUCLEOTIDE SEQUENCE [LARGE SCALE GENOMIC DNA]</scope>
</reference>
<protein>
    <recommendedName>
        <fullName evidence="4">DUF5641 domain-containing protein</fullName>
    </recommendedName>
</protein>
<evidence type="ECO:0000313" key="3">
    <source>
        <dbReference type="Proteomes" id="UP000499080"/>
    </source>
</evidence>
<dbReference type="PANTHER" id="PTHR47331">
    <property type="entry name" value="PHD-TYPE DOMAIN-CONTAINING PROTEIN"/>
    <property type="match status" value="1"/>
</dbReference>
<sequence>MGQILSGVNRLLFCNDWREIDEDGKKEDLIWKIIPPSAQWWSRWWENLITVVKDLLKNISGRESPRYEKLNTVLCDCTVNSRPITHISEENNLEPLTPSMFFREHRENGIPDLDHLEVSSKSLRKRRLYQCKLEEDLRSLFRLEYLGQLRQQTKKIRNIREIKVGKIVIPTQRVYSATPGWVKRSHFFRTLTTGKVTSSNPTGGTRIDPQIV</sequence>
<evidence type="ECO:0008006" key="4">
    <source>
        <dbReference type="Google" id="ProtNLM"/>
    </source>
</evidence>
<dbReference type="EMBL" id="BGPR01015217">
    <property type="protein sequence ID" value="GBN68453.1"/>
    <property type="molecule type" value="Genomic_DNA"/>
</dbReference>
<dbReference type="Proteomes" id="UP000499080">
    <property type="component" value="Unassembled WGS sequence"/>
</dbReference>